<dbReference type="Proteomes" id="UP000503336">
    <property type="component" value="Chromosome"/>
</dbReference>
<feature type="chain" id="PRO_5029915158" description="Rap1a immunity protein domain-containing protein" evidence="1">
    <location>
        <begin position="22"/>
        <end position="128"/>
    </location>
</feature>
<sequence length="128" mass="13272">MKRTMPVAAVALLLSAGAVSAVEQDNFMVSTGADLAALCAVTPSHADYAASIHMCEGYIVGVNQFHEAWMRAKGGTGIYCLADADAGAPTRDEVASNFAAWVAGDDDAAAAPAVEALMRWAAFTYPCK</sequence>
<feature type="domain" description="Rap1a immunity protein" evidence="2">
    <location>
        <begin position="31"/>
        <end position="127"/>
    </location>
</feature>
<dbReference type="KEGG" id="hdh:G5B40_09975"/>
<feature type="signal peptide" evidence="1">
    <location>
        <begin position="1"/>
        <end position="21"/>
    </location>
</feature>
<evidence type="ECO:0000259" key="2">
    <source>
        <dbReference type="Pfam" id="PF18602"/>
    </source>
</evidence>
<evidence type="ECO:0000313" key="4">
    <source>
        <dbReference type="Proteomes" id="UP000503336"/>
    </source>
</evidence>
<dbReference type="RefSeq" id="WP_165098086.1">
    <property type="nucleotide sequence ID" value="NZ_CP049056.1"/>
</dbReference>
<protein>
    <recommendedName>
        <fullName evidence="2">Rap1a immunity protein domain-containing protein</fullName>
    </recommendedName>
</protein>
<evidence type="ECO:0000256" key="1">
    <source>
        <dbReference type="SAM" id="SignalP"/>
    </source>
</evidence>
<dbReference type="Pfam" id="PF18602">
    <property type="entry name" value="Rap1a"/>
    <property type="match status" value="1"/>
</dbReference>
<evidence type="ECO:0000313" key="3">
    <source>
        <dbReference type="EMBL" id="QIE55748.1"/>
    </source>
</evidence>
<keyword evidence="1" id="KW-0732">Signal</keyword>
<accession>A0A7L5BY28</accession>
<name>A0A7L5BY28_9RHOB</name>
<keyword evidence="4" id="KW-1185">Reference proteome</keyword>
<gene>
    <name evidence="3" type="ORF">G5B40_09975</name>
</gene>
<reference evidence="3 4" key="1">
    <citation type="submission" date="2020-02" db="EMBL/GenBank/DDBJ databases">
        <title>complete genome sequence of Rhodobacteraceae bacterium.</title>
        <authorList>
            <person name="Park J."/>
            <person name="Kim Y.-S."/>
            <person name="Kim K.-H."/>
        </authorList>
    </citation>
    <scope>NUCLEOTIDE SEQUENCE [LARGE SCALE GENOMIC DNA]</scope>
    <source>
        <strain evidence="3 4">RR4-56</strain>
    </source>
</reference>
<dbReference type="InterPro" id="IPR041238">
    <property type="entry name" value="Rap1a"/>
</dbReference>
<dbReference type="AlphaFoldDB" id="A0A7L5BY28"/>
<dbReference type="EMBL" id="CP049056">
    <property type="protein sequence ID" value="QIE55748.1"/>
    <property type="molecule type" value="Genomic_DNA"/>
</dbReference>
<proteinExistence type="predicted"/>
<organism evidence="3 4">
    <name type="scientific">Pikeienuella piscinae</name>
    <dbReference type="NCBI Taxonomy" id="2748098"/>
    <lineage>
        <taxon>Bacteria</taxon>
        <taxon>Pseudomonadati</taxon>
        <taxon>Pseudomonadota</taxon>
        <taxon>Alphaproteobacteria</taxon>
        <taxon>Rhodobacterales</taxon>
        <taxon>Paracoccaceae</taxon>
        <taxon>Pikeienuella</taxon>
    </lineage>
</organism>